<proteinExistence type="predicted"/>
<evidence type="ECO:0000313" key="2">
    <source>
        <dbReference type="EMBL" id="KAK1604498.1"/>
    </source>
</evidence>
<keyword evidence="3" id="KW-1185">Reference proteome</keyword>
<gene>
    <name evidence="2" type="ORF">QYE76_028171</name>
</gene>
<feature type="coiled-coil region" evidence="1">
    <location>
        <begin position="62"/>
        <end position="99"/>
    </location>
</feature>
<dbReference type="Proteomes" id="UP001231189">
    <property type="component" value="Unassembled WGS sequence"/>
</dbReference>
<evidence type="ECO:0000313" key="3">
    <source>
        <dbReference type="Proteomes" id="UP001231189"/>
    </source>
</evidence>
<keyword evidence="1" id="KW-0175">Coiled coil</keyword>
<name>A0AAD8QP00_LOLMU</name>
<organism evidence="2 3">
    <name type="scientific">Lolium multiflorum</name>
    <name type="common">Italian ryegrass</name>
    <name type="synonym">Lolium perenne subsp. multiflorum</name>
    <dbReference type="NCBI Taxonomy" id="4521"/>
    <lineage>
        <taxon>Eukaryota</taxon>
        <taxon>Viridiplantae</taxon>
        <taxon>Streptophyta</taxon>
        <taxon>Embryophyta</taxon>
        <taxon>Tracheophyta</taxon>
        <taxon>Spermatophyta</taxon>
        <taxon>Magnoliopsida</taxon>
        <taxon>Liliopsida</taxon>
        <taxon>Poales</taxon>
        <taxon>Poaceae</taxon>
        <taxon>BOP clade</taxon>
        <taxon>Pooideae</taxon>
        <taxon>Poodae</taxon>
        <taxon>Poeae</taxon>
        <taxon>Poeae Chloroplast Group 2 (Poeae type)</taxon>
        <taxon>Loliodinae</taxon>
        <taxon>Loliinae</taxon>
        <taxon>Lolium</taxon>
    </lineage>
</organism>
<sequence>MYTSVGNPKRKGIQTSITILKVFASQFSSLQITNTHLQKEAASSSSKLDRAITIGAKDRREVDVLKKELDILKKRIKEEEKTKAKAQAQQKEKENLLLKSIIALLGAANISSVSTSKLPAEPSVDVVSLAIESSDHIQALLQKNKTVLAKLHAMILPKADQQKSLEQLVDTFFTNTEGTIEVVPVPSFVGSSSTNDSESDRLQQMKTRITQMERDMRNIHAMVAIIMEKGEMAVDAERKQFFSFPF</sequence>
<dbReference type="AlphaFoldDB" id="A0AAD8QP00"/>
<dbReference type="EMBL" id="JAUUTY010000007">
    <property type="protein sequence ID" value="KAK1604498.1"/>
    <property type="molecule type" value="Genomic_DNA"/>
</dbReference>
<feature type="coiled-coil region" evidence="1">
    <location>
        <begin position="195"/>
        <end position="222"/>
    </location>
</feature>
<accession>A0AAD8QP00</accession>
<evidence type="ECO:0000256" key="1">
    <source>
        <dbReference type="SAM" id="Coils"/>
    </source>
</evidence>
<comment type="caution">
    <text evidence="2">The sequence shown here is derived from an EMBL/GenBank/DDBJ whole genome shotgun (WGS) entry which is preliminary data.</text>
</comment>
<reference evidence="2" key="1">
    <citation type="submission" date="2023-07" db="EMBL/GenBank/DDBJ databases">
        <title>A chromosome-level genome assembly of Lolium multiflorum.</title>
        <authorList>
            <person name="Chen Y."/>
            <person name="Copetti D."/>
            <person name="Kolliker R."/>
            <person name="Studer B."/>
        </authorList>
    </citation>
    <scope>NUCLEOTIDE SEQUENCE</scope>
    <source>
        <strain evidence="2">02402/16</strain>
        <tissue evidence="2">Leaf</tissue>
    </source>
</reference>
<protein>
    <submittedName>
        <fullName evidence="2">Uncharacterized protein</fullName>
    </submittedName>
</protein>